<dbReference type="EMBL" id="FQZB01000007">
    <property type="protein sequence ID" value="SHJ31667.1"/>
    <property type="molecule type" value="Genomic_DNA"/>
</dbReference>
<proteinExistence type="predicted"/>
<sequence length="118" mass="12906">MKIKKIIVGTLFFIMGLGVFAYAMDRGDILLIGEILDVGTSNDKIVVEGVIKSDTIYKEKVLVNINNETLIVDKTGKKLNKTDLIKGDGVVIVLNPAMTKSIPPQATAKKIEIYKVSK</sequence>
<dbReference type="RefSeq" id="WP_072986289.1">
    <property type="nucleotide sequence ID" value="NZ_FQZB01000007.1"/>
</dbReference>
<reference evidence="1 2" key="1">
    <citation type="submission" date="2016-11" db="EMBL/GenBank/DDBJ databases">
        <authorList>
            <person name="Jaros S."/>
            <person name="Januszkiewicz K."/>
            <person name="Wedrychowicz H."/>
        </authorList>
    </citation>
    <scope>NUCLEOTIDE SEQUENCE [LARGE SCALE GENOMIC DNA]</scope>
    <source>
        <strain evidence="1 2">DSM 21758</strain>
    </source>
</reference>
<gene>
    <name evidence="1" type="ORF">SAMN02745163_01756</name>
</gene>
<dbReference type="Proteomes" id="UP000184310">
    <property type="component" value="Unassembled WGS sequence"/>
</dbReference>
<dbReference type="STRING" id="1121302.SAMN02745163_01756"/>
<organism evidence="1 2">
    <name type="scientific">Clostridium cavendishii DSM 21758</name>
    <dbReference type="NCBI Taxonomy" id="1121302"/>
    <lineage>
        <taxon>Bacteria</taxon>
        <taxon>Bacillati</taxon>
        <taxon>Bacillota</taxon>
        <taxon>Clostridia</taxon>
        <taxon>Eubacteriales</taxon>
        <taxon>Clostridiaceae</taxon>
        <taxon>Clostridium</taxon>
    </lineage>
</organism>
<evidence type="ECO:0000313" key="1">
    <source>
        <dbReference type="EMBL" id="SHJ31667.1"/>
    </source>
</evidence>
<dbReference type="OrthoDB" id="1925386at2"/>
<protein>
    <recommendedName>
        <fullName evidence="3">DUF5666 domain-containing protein</fullName>
    </recommendedName>
</protein>
<name>A0A1M6IB83_9CLOT</name>
<accession>A0A1M6IB83</accession>
<dbReference type="AlphaFoldDB" id="A0A1M6IB83"/>
<evidence type="ECO:0008006" key="3">
    <source>
        <dbReference type="Google" id="ProtNLM"/>
    </source>
</evidence>
<keyword evidence="2" id="KW-1185">Reference proteome</keyword>
<evidence type="ECO:0000313" key="2">
    <source>
        <dbReference type="Proteomes" id="UP000184310"/>
    </source>
</evidence>